<protein>
    <recommendedName>
        <fullName evidence="3">Ndc10 domain-containing protein</fullName>
    </recommendedName>
</protein>
<evidence type="ECO:0000313" key="1">
    <source>
        <dbReference type="EMBL" id="KAF9944218.1"/>
    </source>
</evidence>
<comment type="caution">
    <text evidence="1">The sequence shown here is derived from an EMBL/GenBank/DDBJ whole genome shotgun (WGS) entry which is preliminary data.</text>
</comment>
<dbReference type="GO" id="GO:0003677">
    <property type="term" value="F:DNA binding"/>
    <property type="evidence" value="ECO:0007669"/>
    <property type="project" value="InterPro"/>
</dbReference>
<name>A0A9P6IQ91_MORAP</name>
<keyword evidence="2" id="KW-1185">Reference proteome</keyword>
<proteinExistence type="predicted"/>
<evidence type="ECO:0008006" key="3">
    <source>
        <dbReference type="Google" id="ProtNLM"/>
    </source>
</evidence>
<reference evidence="1" key="1">
    <citation type="journal article" date="2020" name="Fungal Divers.">
        <title>Resolving the Mortierellaceae phylogeny through synthesis of multi-gene phylogenetics and phylogenomics.</title>
        <authorList>
            <person name="Vandepol N."/>
            <person name="Liber J."/>
            <person name="Desiro A."/>
            <person name="Na H."/>
            <person name="Kennedy M."/>
            <person name="Barry K."/>
            <person name="Grigoriev I.V."/>
            <person name="Miller A.N."/>
            <person name="O'Donnell K."/>
            <person name="Stajich J.E."/>
            <person name="Bonito G."/>
        </authorList>
    </citation>
    <scope>NUCLEOTIDE SEQUENCE</scope>
    <source>
        <strain evidence="1">CK1249</strain>
    </source>
</reference>
<dbReference type="OrthoDB" id="2377116at2759"/>
<dbReference type="EMBL" id="JAAAHY010002574">
    <property type="protein sequence ID" value="KAF9944218.1"/>
    <property type="molecule type" value="Genomic_DNA"/>
</dbReference>
<sequence>ERFAIAVRHSMLLRDEDLRHLNQNQVAMYHVPNKAGGSQPVVMLVFSLVRGKTNQEGKLQFGTAIRHKDVRRCSLESTRCPDIYFS</sequence>
<accession>A0A9P6IQ91</accession>
<dbReference type="AlphaFoldDB" id="A0A9P6IQ91"/>
<dbReference type="InterPro" id="IPR038279">
    <property type="entry name" value="Ndc10_dom2_sf"/>
</dbReference>
<evidence type="ECO:0000313" key="2">
    <source>
        <dbReference type="Proteomes" id="UP000738359"/>
    </source>
</evidence>
<feature type="non-terminal residue" evidence="1">
    <location>
        <position position="86"/>
    </location>
</feature>
<organism evidence="1 2">
    <name type="scientific">Mortierella alpina</name>
    <name type="common">Oleaginous fungus</name>
    <name type="synonym">Mortierella renispora</name>
    <dbReference type="NCBI Taxonomy" id="64518"/>
    <lineage>
        <taxon>Eukaryota</taxon>
        <taxon>Fungi</taxon>
        <taxon>Fungi incertae sedis</taxon>
        <taxon>Mucoromycota</taxon>
        <taxon>Mortierellomycotina</taxon>
        <taxon>Mortierellomycetes</taxon>
        <taxon>Mortierellales</taxon>
        <taxon>Mortierellaceae</taxon>
        <taxon>Mortierella</taxon>
    </lineage>
</organism>
<dbReference type="Proteomes" id="UP000738359">
    <property type="component" value="Unassembled WGS sequence"/>
</dbReference>
<dbReference type="Gene3D" id="1.10.443.20">
    <property type="entry name" value="Centromere DNA-binding protein complex CBF3 subunit, domain 2"/>
    <property type="match status" value="1"/>
</dbReference>
<gene>
    <name evidence="1" type="ORF">BGZ70_004910</name>
</gene>